<reference evidence="1 2" key="1">
    <citation type="journal article" date="2019" name="Nat. Ecol. Evol.">
        <title>Megaphylogeny resolves global patterns of mushroom evolution.</title>
        <authorList>
            <person name="Varga T."/>
            <person name="Krizsan K."/>
            <person name="Foldi C."/>
            <person name="Dima B."/>
            <person name="Sanchez-Garcia M."/>
            <person name="Sanchez-Ramirez S."/>
            <person name="Szollosi G.J."/>
            <person name="Szarkandi J.G."/>
            <person name="Papp V."/>
            <person name="Albert L."/>
            <person name="Andreopoulos W."/>
            <person name="Angelini C."/>
            <person name="Antonin V."/>
            <person name="Barry K.W."/>
            <person name="Bougher N.L."/>
            <person name="Buchanan P."/>
            <person name="Buyck B."/>
            <person name="Bense V."/>
            <person name="Catcheside P."/>
            <person name="Chovatia M."/>
            <person name="Cooper J."/>
            <person name="Damon W."/>
            <person name="Desjardin D."/>
            <person name="Finy P."/>
            <person name="Geml J."/>
            <person name="Haridas S."/>
            <person name="Hughes K."/>
            <person name="Justo A."/>
            <person name="Karasinski D."/>
            <person name="Kautmanova I."/>
            <person name="Kiss B."/>
            <person name="Kocsube S."/>
            <person name="Kotiranta H."/>
            <person name="LaButti K.M."/>
            <person name="Lechner B.E."/>
            <person name="Liimatainen K."/>
            <person name="Lipzen A."/>
            <person name="Lukacs Z."/>
            <person name="Mihaltcheva S."/>
            <person name="Morgado L.N."/>
            <person name="Niskanen T."/>
            <person name="Noordeloos M.E."/>
            <person name="Ohm R.A."/>
            <person name="Ortiz-Santana B."/>
            <person name="Ovrebo C."/>
            <person name="Racz N."/>
            <person name="Riley R."/>
            <person name="Savchenko A."/>
            <person name="Shiryaev A."/>
            <person name="Soop K."/>
            <person name="Spirin V."/>
            <person name="Szebenyi C."/>
            <person name="Tomsovsky M."/>
            <person name="Tulloss R.E."/>
            <person name="Uehling J."/>
            <person name="Grigoriev I.V."/>
            <person name="Vagvolgyi C."/>
            <person name="Papp T."/>
            <person name="Martin F.M."/>
            <person name="Miettinen O."/>
            <person name="Hibbett D.S."/>
            <person name="Nagy L.G."/>
        </authorList>
    </citation>
    <scope>NUCLEOTIDE SEQUENCE [LARGE SCALE GENOMIC DNA]</scope>
    <source>
        <strain evidence="1 2">NL-1719</strain>
    </source>
</reference>
<protein>
    <submittedName>
        <fullName evidence="1">Uncharacterized protein</fullName>
    </submittedName>
</protein>
<keyword evidence="2" id="KW-1185">Reference proteome</keyword>
<dbReference type="Proteomes" id="UP000308600">
    <property type="component" value="Unassembled WGS sequence"/>
</dbReference>
<proteinExistence type="predicted"/>
<evidence type="ECO:0000313" key="2">
    <source>
        <dbReference type="Proteomes" id="UP000308600"/>
    </source>
</evidence>
<organism evidence="1 2">
    <name type="scientific">Pluteus cervinus</name>
    <dbReference type="NCBI Taxonomy" id="181527"/>
    <lineage>
        <taxon>Eukaryota</taxon>
        <taxon>Fungi</taxon>
        <taxon>Dikarya</taxon>
        <taxon>Basidiomycota</taxon>
        <taxon>Agaricomycotina</taxon>
        <taxon>Agaricomycetes</taxon>
        <taxon>Agaricomycetidae</taxon>
        <taxon>Agaricales</taxon>
        <taxon>Pluteineae</taxon>
        <taxon>Pluteaceae</taxon>
        <taxon>Pluteus</taxon>
    </lineage>
</organism>
<dbReference type="EMBL" id="ML208581">
    <property type="protein sequence ID" value="TFK62446.1"/>
    <property type="molecule type" value="Genomic_DNA"/>
</dbReference>
<name>A0ACD3AA07_9AGAR</name>
<accession>A0ACD3AA07</accession>
<sequence length="1582" mass="169116">MASPQSGPPPTTTTDEVLQQQPPPPGPESAMNASGTGITGTSATAPNTSTAVLGQKKALITRALKSAAKLPKRAVRGGTTSSSASAANATTTAATAGEGGEQPTLDSVAGSGGGEGISTTTAPPTARKSKFRSRYKDKGGVDPTSVSRMKPKKTRRIKVFGHGKNRVDPKPDEEPLALVRVRVVGCKDLRSGDSNGLSDPFVVASILNNGSYTTPVKKNTLNPVFPAKESTFDFPLYESVIGKMAVWLELVVWDRDMKGLRKEYLGEAAVGVEDWFGNQENGGGFAWEGDGNPLFSVPLMSTKEGVPPAGTIQLKIGLVPPPKAPSQTQEALKAKFEEVYELLVKKSRPSLVSAPPTEGVGTIRSVQGLPQFLEDDGGLSSSSSEDEGLEEEEEDSEEEEEGEGEFDERLGDNLLTTPTPGGGATPTPRPVSPRVKATSSKDNSAQSGLVSQKMYEPPEEQPVSSDVAHQPSSTAPIVPSSQAPAPVPLPAPVPTPKPKWKRALTGGSSSPAPSPPRAASPSSLPPLSTATAQPSPGTPITPVSIVPPSPIAPTATPKTGLIPKIKRLTGLSSSSSTSTSSSTTTGGILTPTSTTAPVSLASATLSTSAPTSLTNSPVSLPVPLPGVGLGISGALSDAEAGVIPVGGGLSVDEKHKKKKKFSRKSWGGSKSDAEASSGGVATPVGAGSGNDVSGQSGQDQVPGQYVGEEMGGKKKKKKKEVYKLGTENDIVGIVMLEIQGAKDLPKLKNVTHIGWDMDPFVVISFGKKVFRTRVIRHSLSPVWDEKLLFHVRRYETSFRIQLAILDWDKLSSNDHIGDASLDVNLLVKDAPQPNPETGLYDLEALEGNTGNGKEMMEFSLPLNSAEKVWEGKFNPVITFKAKYQPYDALRQKFWRTYLKQYDTDDVGHLSHLELTSMLDSLGSTLSRTTLDGFWTRFNKNPEEDDLTADQVIICLEEELGRPESEKKRIKHGESVSSDGATPVVMASDREGKEIPLGELDFAGPSNVTGRNYVTEPAEMPLGHVAVGPDSGAGTTAEDRLAPGKLVKARDLSFGSIMDEDYEEGEEDEEDEEEEVSGSTSSSGLEGSGGGSTPAEGVTPDFKLTLPEVPVGGVPASPTTAAGSGPSVTFAAEPEKGTKKKRRMRFRKTKEKEREGDVLAKAKKHKPKSKGDGTPDSPASDSSSDSQLTTGTTSSSESVERVINVKNCPLCHRPRMNSKAEMDIITHLAVCASQDWNKVDKIVVGNFVTASQAQRKWYTKLMTKMSSGDYRLGANSANIIVQNRMTGQLEEEKMQVYVRLGIRLLYKGAKGRMEGHRAKGLLKSLSIKQGTKYDAPESASQINGFIDFHQLKRDEILDPLDSFKNFNEFFFRKLKPEARPVDEPDNPNRLVSGADCRLMAFESVSEATRLWIKGREFSVARLLGETYKDEAEKYIGGALVIFRLAPQDYHRFHSPVDGVIGKMTYISGEYYTVNPQAVRTTLDVYGENARKIVPIDSPQFGRVMAVCVGAMMVGSIQTTLEEGQEVKRGQEFGYFAFGGSTIVTLFEKGAVEWDEDLLINGRASLETLVRVGMGIGRKPSSSA</sequence>
<gene>
    <name evidence="1" type="ORF">BDN72DRAFT_848692</name>
</gene>
<evidence type="ECO:0000313" key="1">
    <source>
        <dbReference type="EMBL" id="TFK62446.1"/>
    </source>
</evidence>